<name>A0ABC9U015_CLOSY</name>
<dbReference type="AlphaFoldDB" id="A0ABC9U015"/>
<organism evidence="1 2">
    <name type="scientific">[Clostridium] symbiosum ATCC 14940</name>
    <dbReference type="NCBI Taxonomy" id="411472"/>
    <lineage>
        <taxon>Bacteria</taxon>
        <taxon>Bacillati</taxon>
        <taxon>Bacillota</taxon>
        <taxon>Clostridia</taxon>
        <taxon>Lachnospirales</taxon>
        <taxon>Lachnospiraceae</taxon>
        <taxon>Otoolea</taxon>
    </lineage>
</organism>
<sequence length="46" mass="5344">MKVKHKICRIAETDRNFKRIRLRLRVRSQSREVIAPQLLNVSGAGV</sequence>
<proteinExistence type="predicted"/>
<evidence type="ECO:0000313" key="2">
    <source>
        <dbReference type="Proteomes" id="UP000016491"/>
    </source>
</evidence>
<dbReference type="Proteomes" id="UP000016491">
    <property type="component" value="Unassembled WGS sequence"/>
</dbReference>
<gene>
    <name evidence="1" type="ORF">CLOSYM_01505</name>
</gene>
<protein>
    <submittedName>
        <fullName evidence="1">Uncharacterized protein</fullName>
    </submittedName>
</protein>
<evidence type="ECO:0000313" key="1">
    <source>
        <dbReference type="EMBL" id="ERI78455.1"/>
    </source>
</evidence>
<accession>A0ABC9U015</accession>
<reference evidence="1 2" key="1">
    <citation type="submission" date="2013-07" db="EMBL/GenBank/DDBJ databases">
        <authorList>
            <person name="Weinstock G."/>
            <person name="Sodergren E."/>
            <person name="Wylie T."/>
            <person name="Fulton L."/>
            <person name="Fulton R."/>
            <person name="Fronick C."/>
            <person name="O'Laughlin M."/>
            <person name="Godfrey J."/>
            <person name="Miner T."/>
            <person name="Herter B."/>
            <person name="Appelbaum E."/>
            <person name="Cordes M."/>
            <person name="Lek S."/>
            <person name="Wollam A."/>
            <person name="Pepin K.H."/>
            <person name="Palsikar V.B."/>
            <person name="Mitreva M."/>
            <person name="Wilson R.K."/>
        </authorList>
    </citation>
    <scope>NUCLEOTIDE SEQUENCE [LARGE SCALE GENOMIC DNA]</scope>
    <source>
        <strain evidence="1 2">ATCC 14940</strain>
    </source>
</reference>
<dbReference type="EMBL" id="AWSU01000120">
    <property type="protein sequence ID" value="ERI78455.1"/>
    <property type="molecule type" value="Genomic_DNA"/>
</dbReference>
<comment type="caution">
    <text evidence="1">The sequence shown here is derived from an EMBL/GenBank/DDBJ whole genome shotgun (WGS) entry which is preliminary data.</text>
</comment>